<evidence type="ECO:0000313" key="3">
    <source>
        <dbReference type="Proteomes" id="UP000005466"/>
    </source>
</evidence>
<gene>
    <name evidence="2" type="ORF">Pgy4_42971</name>
</gene>
<proteinExistence type="predicted"/>
<name>F3CKE0_PSESG</name>
<feature type="region of interest" description="Disordered" evidence="1">
    <location>
        <begin position="52"/>
        <end position="73"/>
    </location>
</feature>
<dbReference type="AlphaFoldDB" id="F3CKE0"/>
<sequence>MLGYILRRLLLIIPTLLCILLVNFFIVQAAPGGPVEQAIARLQGIGGATMGAGASESADAGHSRASRGLDPIL</sequence>
<dbReference type="EMBL" id="ADWY01004364">
    <property type="protein sequence ID" value="EGH19732.1"/>
    <property type="molecule type" value="Genomic_DNA"/>
</dbReference>
<protein>
    <submittedName>
        <fullName evidence="2">Peptide ABC transporter permease</fullName>
    </submittedName>
</protein>
<reference evidence="2 3" key="1">
    <citation type="journal article" date="2011" name="PLoS Pathog.">
        <title>Dynamic evolution of pathogenicity revealed by sequencing and comparative genomics of 19 Pseudomonas syringae isolates.</title>
        <authorList>
            <person name="Baltrus D.A."/>
            <person name="Nishimura M.T."/>
            <person name="Romanchuk A."/>
            <person name="Chang J.H."/>
            <person name="Mukhtar M.S."/>
            <person name="Cherkis K."/>
            <person name="Roach J."/>
            <person name="Grant S.R."/>
            <person name="Jones C.D."/>
            <person name="Dangl J.L."/>
        </authorList>
    </citation>
    <scope>NUCLEOTIDE SEQUENCE [LARGE SCALE GENOMIC DNA]</scope>
    <source>
        <strain evidence="3">race 4</strain>
    </source>
</reference>
<evidence type="ECO:0000313" key="2">
    <source>
        <dbReference type="EMBL" id="EGH19732.1"/>
    </source>
</evidence>
<accession>F3CKE0</accession>
<dbReference type="Proteomes" id="UP000005466">
    <property type="component" value="Unassembled WGS sequence"/>
</dbReference>
<comment type="caution">
    <text evidence="2">The sequence shown here is derived from an EMBL/GenBank/DDBJ whole genome shotgun (WGS) entry which is preliminary data.</text>
</comment>
<organism evidence="2 3">
    <name type="scientific">Pseudomonas savastanoi pv. glycinea str. race 4</name>
    <dbReference type="NCBI Taxonomy" id="875330"/>
    <lineage>
        <taxon>Bacteria</taxon>
        <taxon>Pseudomonadati</taxon>
        <taxon>Pseudomonadota</taxon>
        <taxon>Gammaproteobacteria</taxon>
        <taxon>Pseudomonadales</taxon>
        <taxon>Pseudomonadaceae</taxon>
        <taxon>Pseudomonas</taxon>
    </lineage>
</organism>
<evidence type="ECO:0000256" key="1">
    <source>
        <dbReference type="SAM" id="MobiDB-lite"/>
    </source>
</evidence>
<dbReference type="HOGENOM" id="CLU_201933_0_0_6"/>
<feature type="non-terminal residue" evidence="2">
    <location>
        <position position="73"/>
    </location>
</feature>